<dbReference type="AlphaFoldDB" id="A0A3E5EUW6"/>
<gene>
    <name evidence="1" type="ORF">DXB36_04180</name>
</gene>
<organism evidence="1 2">
    <name type="scientific">Dorea formicigenerans</name>
    <dbReference type="NCBI Taxonomy" id="39486"/>
    <lineage>
        <taxon>Bacteria</taxon>
        <taxon>Bacillati</taxon>
        <taxon>Bacillota</taxon>
        <taxon>Clostridia</taxon>
        <taxon>Lachnospirales</taxon>
        <taxon>Lachnospiraceae</taxon>
        <taxon>Dorea</taxon>
    </lineage>
</organism>
<evidence type="ECO:0000313" key="2">
    <source>
        <dbReference type="Proteomes" id="UP000260841"/>
    </source>
</evidence>
<dbReference type="Proteomes" id="UP000260841">
    <property type="component" value="Unassembled WGS sequence"/>
</dbReference>
<name>A0A3E5EUW6_9FIRM</name>
<reference evidence="1 2" key="1">
    <citation type="submission" date="2018-08" db="EMBL/GenBank/DDBJ databases">
        <title>A genome reference for cultivated species of the human gut microbiota.</title>
        <authorList>
            <person name="Zou Y."/>
            <person name="Xue W."/>
            <person name="Luo G."/>
        </authorList>
    </citation>
    <scope>NUCLEOTIDE SEQUENCE [LARGE SCALE GENOMIC DNA]</scope>
    <source>
        <strain evidence="1 2">OM03-2</strain>
    </source>
</reference>
<dbReference type="InterPro" id="IPR058240">
    <property type="entry name" value="rSAM_sf"/>
</dbReference>
<dbReference type="GeneID" id="92864468"/>
<accession>A0A3E5EUW6</accession>
<evidence type="ECO:0000313" key="1">
    <source>
        <dbReference type="EMBL" id="RGN92583.1"/>
    </source>
</evidence>
<dbReference type="EMBL" id="QSVB01000003">
    <property type="protein sequence ID" value="RGN92583.1"/>
    <property type="molecule type" value="Genomic_DNA"/>
</dbReference>
<comment type="caution">
    <text evidence="1">The sequence shown here is derived from an EMBL/GenBank/DDBJ whole genome shotgun (WGS) entry which is preliminary data.</text>
</comment>
<dbReference type="Gene3D" id="3.20.20.70">
    <property type="entry name" value="Aldolase class I"/>
    <property type="match status" value="1"/>
</dbReference>
<protein>
    <submittedName>
        <fullName evidence="1">Uncharacterized protein</fullName>
    </submittedName>
</protein>
<sequence>MTVDWKICSDCETIECVDSCAAGALKQCVRFLSVDELMKILMRDFPNRGSDGEVTFSDGEPLLHHEFLDQVLQRCRKEKMYTAIGLYEINLLRFHRMGATKWEQRGKKYEYSDHGDMPEERMLELQERYLNNDIACYIGEDTPF</sequence>
<dbReference type="SUPFAM" id="SSF102114">
    <property type="entry name" value="Radical SAM enzymes"/>
    <property type="match status" value="1"/>
</dbReference>
<dbReference type="RefSeq" id="WP_005330292.1">
    <property type="nucleotide sequence ID" value="NZ_CABJBB010000001.1"/>
</dbReference>
<proteinExistence type="predicted"/>
<dbReference type="InterPro" id="IPR013785">
    <property type="entry name" value="Aldolase_TIM"/>
</dbReference>